<keyword evidence="3" id="KW-1185">Reference proteome</keyword>
<dbReference type="EMBL" id="KK107151">
    <property type="protein sequence ID" value="EZA57301.1"/>
    <property type="molecule type" value="Genomic_DNA"/>
</dbReference>
<proteinExistence type="predicted"/>
<name>A0A026WNP6_OOCBI</name>
<protein>
    <submittedName>
        <fullName evidence="2">Uncharacterized protein</fullName>
    </submittedName>
</protein>
<feature type="compositionally biased region" description="Basic and acidic residues" evidence="1">
    <location>
        <begin position="7"/>
        <end position="22"/>
    </location>
</feature>
<dbReference type="AlphaFoldDB" id="A0A026WNP6"/>
<evidence type="ECO:0000313" key="2">
    <source>
        <dbReference type="EMBL" id="EZA57301.1"/>
    </source>
</evidence>
<feature type="region of interest" description="Disordered" evidence="1">
    <location>
        <begin position="1"/>
        <end position="22"/>
    </location>
</feature>
<sequence>MIKHDKKKNEGDQLNLKKEKKNETPVEITGLAEVCQQKCTFLPRYDTSGFIVNSQYR</sequence>
<gene>
    <name evidence="2" type="ORF">X777_02552</name>
</gene>
<organism evidence="2 3">
    <name type="scientific">Ooceraea biroi</name>
    <name type="common">Clonal raider ant</name>
    <name type="synonym">Cerapachys biroi</name>
    <dbReference type="NCBI Taxonomy" id="2015173"/>
    <lineage>
        <taxon>Eukaryota</taxon>
        <taxon>Metazoa</taxon>
        <taxon>Ecdysozoa</taxon>
        <taxon>Arthropoda</taxon>
        <taxon>Hexapoda</taxon>
        <taxon>Insecta</taxon>
        <taxon>Pterygota</taxon>
        <taxon>Neoptera</taxon>
        <taxon>Endopterygota</taxon>
        <taxon>Hymenoptera</taxon>
        <taxon>Apocrita</taxon>
        <taxon>Aculeata</taxon>
        <taxon>Formicoidea</taxon>
        <taxon>Formicidae</taxon>
        <taxon>Dorylinae</taxon>
        <taxon>Ooceraea</taxon>
    </lineage>
</organism>
<dbReference type="Proteomes" id="UP000053097">
    <property type="component" value="Unassembled WGS sequence"/>
</dbReference>
<evidence type="ECO:0000313" key="3">
    <source>
        <dbReference type="Proteomes" id="UP000053097"/>
    </source>
</evidence>
<evidence type="ECO:0000256" key="1">
    <source>
        <dbReference type="SAM" id="MobiDB-lite"/>
    </source>
</evidence>
<accession>A0A026WNP6</accession>
<reference evidence="2 3" key="1">
    <citation type="journal article" date="2014" name="Curr. Biol.">
        <title>The genome of the clonal raider ant Cerapachys biroi.</title>
        <authorList>
            <person name="Oxley P.R."/>
            <person name="Ji L."/>
            <person name="Fetter-Pruneda I."/>
            <person name="McKenzie S.K."/>
            <person name="Li C."/>
            <person name="Hu H."/>
            <person name="Zhang G."/>
            <person name="Kronauer D.J."/>
        </authorList>
    </citation>
    <scope>NUCLEOTIDE SEQUENCE [LARGE SCALE GENOMIC DNA]</scope>
</reference>